<dbReference type="PANTHER" id="PTHR34700:SF4">
    <property type="entry name" value="PHAGE-LIKE ELEMENT PBSX PROTEIN XKDP"/>
    <property type="match status" value="1"/>
</dbReference>
<evidence type="ECO:0000256" key="2">
    <source>
        <dbReference type="ARBA" id="ARBA00022801"/>
    </source>
</evidence>
<dbReference type="InterPro" id="IPR023346">
    <property type="entry name" value="Lysozyme-like_dom_sf"/>
</dbReference>
<evidence type="ECO:0000313" key="6">
    <source>
        <dbReference type="Proteomes" id="UP000523863"/>
    </source>
</evidence>
<keyword evidence="3" id="KW-0732">Signal</keyword>
<dbReference type="Gene3D" id="1.10.530.10">
    <property type="match status" value="1"/>
</dbReference>
<gene>
    <name evidence="5" type="ORF">BKA12_001452</name>
</gene>
<dbReference type="PANTHER" id="PTHR34700">
    <property type="entry name" value="POTASSIUM BINDING PROTEIN KBP"/>
    <property type="match status" value="1"/>
</dbReference>
<feature type="chain" id="PRO_5031183098" evidence="3">
    <location>
        <begin position="36"/>
        <end position="263"/>
    </location>
</feature>
<proteinExistence type="inferred from homology"/>
<name>A0A7W9DBZ2_9MICC</name>
<dbReference type="PROSITE" id="PS51782">
    <property type="entry name" value="LYSM"/>
    <property type="match status" value="1"/>
</dbReference>
<dbReference type="SUPFAM" id="SSF53955">
    <property type="entry name" value="Lysozyme-like"/>
    <property type="match status" value="1"/>
</dbReference>
<dbReference type="InterPro" id="IPR010618">
    <property type="entry name" value="RPF"/>
</dbReference>
<dbReference type="Pfam" id="PF06737">
    <property type="entry name" value="Transglycosylas"/>
    <property type="match status" value="1"/>
</dbReference>
<dbReference type="SUPFAM" id="SSF54106">
    <property type="entry name" value="LysM domain"/>
    <property type="match status" value="1"/>
</dbReference>
<dbReference type="InterPro" id="IPR052196">
    <property type="entry name" value="Bact_Kbp"/>
</dbReference>
<keyword evidence="6" id="KW-1185">Reference proteome</keyword>
<keyword evidence="2" id="KW-0378">Hydrolase</keyword>
<evidence type="ECO:0000256" key="3">
    <source>
        <dbReference type="SAM" id="SignalP"/>
    </source>
</evidence>
<protein>
    <submittedName>
        <fullName evidence="5">Nucleoid-associated protein YgaU</fullName>
    </submittedName>
</protein>
<dbReference type="AlphaFoldDB" id="A0A7W9DBZ2"/>
<sequence>MSQKRQYAASKVGLGLASLALVGGAAAAGAVPANAASTATWDALAQCESTGNWSINTGNGYYGGVQFSLSTWRGFGGSGMPHQASKAEQIRIAEKVLATQGWGAWPACSAKLGLYGKSGSIAGSTKATTSKTSTSVAPKTVKAPVAKKTVAAPKATVAKKTVVAPKASETAKKAVAKTPAAKKSAVLSQKSAPVAKKSVPAKAYTAKHVADSGENYTVRSGDSLSKIANKLGLKSWQDLYLLNKGTVSNPNLIFPGQTLNVPA</sequence>
<evidence type="ECO:0000256" key="1">
    <source>
        <dbReference type="ARBA" id="ARBA00010830"/>
    </source>
</evidence>
<dbReference type="EMBL" id="JACHBL010000001">
    <property type="protein sequence ID" value="MBB5598372.1"/>
    <property type="molecule type" value="Genomic_DNA"/>
</dbReference>
<dbReference type="CDD" id="cd00118">
    <property type="entry name" value="LysM"/>
    <property type="match status" value="1"/>
</dbReference>
<dbReference type="SMART" id="SM00257">
    <property type="entry name" value="LysM"/>
    <property type="match status" value="1"/>
</dbReference>
<evidence type="ECO:0000259" key="4">
    <source>
        <dbReference type="PROSITE" id="PS51782"/>
    </source>
</evidence>
<dbReference type="Pfam" id="PF01476">
    <property type="entry name" value="LysM"/>
    <property type="match status" value="1"/>
</dbReference>
<dbReference type="InterPro" id="IPR036779">
    <property type="entry name" value="LysM_dom_sf"/>
</dbReference>
<comment type="caution">
    <text evidence="5">The sequence shown here is derived from an EMBL/GenBank/DDBJ whole genome shotgun (WGS) entry which is preliminary data.</text>
</comment>
<dbReference type="InterPro" id="IPR018392">
    <property type="entry name" value="LysM"/>
</dbReference>
<dbReference type="RefSeq" id="WP_183641950.1">
    <property type="nucleotide sequence ID" value="NZ_JACHBL010000001.1"/>
</dbReference>
<dbReference type="Proteomes" id="UP000523863">
    <property type="component" value="Unassembled WGS sequence"/>
</dbReference>
<dbReference type="CDD" id="cd13925">
    <property type="entry name" value="RPF"/>
    <property type="match status" value="1"/>
</dbReference>
<comment type="similarity">
    <text evidence="1">Belongs to the transglycosylase family. Rpf subfamily.</text>
</comment>
<organism evidence="5 6">
    <name type="scientific">Neomicrococcus lactis</name>
    <dbReference type="NCBI Taxonomy" id="732241"/>
    <lineage>
        <taxon>Bacteria</taxon>
        <taxon>Bacillati</taxon>
        <taxon>Actinomycetota</taxon>
        <taxon>Actinomycetes</taxon>
        <taxon>Micrococcales</taxon>
        <taxon>Micrococcaceae</taxon>
        <taxon>Neomicrococcus</taxon>
    </lineage>
</organism>
<dbReference type="Gene3D" id="3.10.350.10">
    <property type="entry name" value="LysM domain"/>
    <property type="match status" value="1"/>
</dbReference>
<feature type="signal peptide" evidence="3">
    <location>
        <begin position="1"/>
        <end position="35"/>
    </location>
</feature>
<dbReference type="GO" id="GO:0016787">
    <property type="term" value="F:hydrolase activity"/>
    <property type="evidence" value="ECO:0007669"/>
    <property type="project" value="UniProtKB-KW"/>
</dbReference>
<accession>A0A7W9DBZ2</accession>
<evidence type="ECO:0000313" key="5">
    <source>
        <dbReference type="EMBL" id="MBB5598372.1"/>
    </source>
</evidence>
<dbReference type="NCBIfam" id="NF046106">
    <property type="entry name" value="ResusProRpf"/>
    <property type="match status" value="1"/>
</dbReference>
<feature type="domain" description="LysM" evidence="4">
    <location>
        <begin position="214"/>
        <end position="261"/>
    </location>
</feature>
<reference evidence="5 6" key="1">
    <citation type="submission" date="2020-08" db="EMBL/GenBank/DDBJ databases">
        <title>Sequencing the genomes of 1000 actinobacteria strains.</title>
        <authorList>
            <person name="Klenk H.-P."/>
        </authorList>
    </citation>
    <scope>NUCLEOTIDE SEQUENCE [LARGE SCALE GENOMIC DNA]</scope>
    <source>
        <strain evidence="5 6">DSM 23694</strain>
    </source>
</reference>